<dbReference type="EMBL" id="JBHTHZ010000014">
    <property type="protein sequence ID" value="MFD0795432.1"/>
    <property type="molecule type" value="Genomic_DNA"/>
</dbReference>
<name>A0ABW3AWZ5_9SPHI</name>
<evidence type="ECO:0000259" key="1">
    <source>
        <dbReference type="Pfam" id="PF14534"/>
    </source>
</evidence>
<dbReference type="Gene3D" id="3.10.450.50">
    <property type="match status" value="1"/>
</dbReference>
<comment type="caution">
    <text evidence="2">The sequence shown here is derived from an EMBL/GenBank/DDBJ whole genome shotgun (WGS) entry which is preliminary data.</text>
</comment>
<accession>A0ABW3AWZ5</accession>
<dbReference type="InterPro" id="IPR027843">
    <property type="entry name" value="DUF4440"/>
</dbReference>
<dbReference type="InterPro" id="IPR032710">
    <property type="entry name" value="NTF2-like_dom_sf"/>
</dbReference>
<reference evidence="3" key="1">
    <citation type="journal article" date="2019" name="Int. J. Syst. Evol. Microbiol.">
        <title>The Global Catalogue of Microorganisms (GCM) 10K type strain sequencing project: providing services to taxonomists for standard genome sequencing and annotation.</title>
        <authorList>
            <consortium name="The Broad Institute Genomics Platform"/>
            <consortium name="The Broad Institute Genome Sequencing Center for Infectious Disease"/>
            <person name="Wu L."/>
            <person name="Ma J."/>
        </authorList>
    </citation>
    <scope>NUCLEOTIDE SEQUENCE [LARGE SCALE GENOMIC DNA]</scope>
    <source>
        <strain evidence="3">CCUG 61484</strain>
    </source>
</reference>
<keyword evidence="3" id="KW-1185">Reference proteome</keyword>
<protein>
    <submittedName>
        <fullName evidence="2">Nuclear transport factor 2 family protein</fullName>
    </submittedName>
</protein>
<evidence type="ECO:0000313" key="2">
    <source>
        <dbReference type="EMBL" id="MFD0795432.1"/>
    </source>
</evidence>
<proteinExistence type="predicted"/>
<dbReference type="RefSeq" id="WP_377117826.1">
    <property type="nucleotide sequence ID" value="NZ_JBHTHZ010000014.1"/>
</dbReference>
<dbReference type="SUPFAM" id="SSF54427">
    <property type="entry name" value="NTF2-like"/>
    <property type="match status" value="1"/>
</dbReference>
<feature type="domain" description="DUF4440" evidence="1">
    <location>
        <begin position="12"/>
        <end position="116"/>
    </location>
</feature>
<dbReference type="Proteomes" id="UP001597010">
    <property type="component" value="Unassembled WGS sequence"/>
</dbReference>
<organism evidence="2 3">
    <name type="scientific">Mucilaginibacter litoreus</name>
    <dbReference type="NCBI Taxonomy" id="1048221"/>
    <lineage>
        <taxon>Bacteria</taxon>
        <taxon>Pseudomonadati</taxon>
        <taxon>Bacteroidota</taxon>
        <taxon>Sphingobacteriia</taxon>
        <taxon>Sphingobacteriales</taxon>
        <taxon>Sphingobacteriaceae</taxon>
        <taxon>Mucilaginibacter</taxon>
    </lineage>
</organism>
<sequence>MNKQELKTLATELENQRCAAMETGDLDELKKYFSKDLFYGHAGGFADNFDSFLERLNSGSAKYNQVTVKVDDVIELGETAFTLNGKVYVEAEINSLPVILHCVYAGVWKQEDSQWRFVMHQSARLPQ</sequence>
<dbReference type="Pfam" id="PF14534">
    <property type="entry name" value="DUF4440"/>
    <property type="match status" value="1"/>
</dbReference>
<gene>
    <name evidence="2" type="ORF">ACFQZX_17550</name>
</gene>
<evidence type="ECO:0000313" key="3">
    <source>
        <dbReference type="Proteomes" id="UP001597010"/>
    </source>
</evidence>